<keyword evidence="2" id="KW-1185">Reference proteome</keyword>
<comment type="caution">
    <text evidence="1">The sequence shown here is derived from an EMBL/GenBank/DDBJ whole genome shotgun (WGS) entry which is preliminary data.</text>
</comment>
<dbReference type="AlphaFoldDB" id="A0A2I9D3Z4"/>
<evidence type="ECO:0000313" key="1">
    <source>
        <dbReference type="EMBL" id="GBF05336.1"/>
    </source>
</evidence>
<dbReference type="EMBL" id="BFAG01000004">
    <property type="protein sequence ID" value="GBF05336.1"/>
    <property type="molecule type" value="Genomic_DNA"/>
</dbReference>
<proteinExistence type="predicted"/>
<name>A0A2I9D3Z4_9DEIO</name>
<dbReference type="Gene3D" id="3.90.1200.10">
    <property type="match status" value="1"/>
</dbReference>
<dbReference type="SUPFAM" id="SSF56112">
    <property type="entry name" value="Protein kinase-like (PK-like)"/>
    <property type="match status" value="1"/>
</dbReference>
<reference evidence="2" key="1">
    <citation type="submission" date="2018-01" db="EMBL/GenBank/DDBJ databases">
        <title>Draft Genome Sequence of the Radioresistant Bacterium Deinococcus aerius TR0125, Isolated from the Higher Atmosphere above Japan.</title>
        <authorList>
            <person name="Satoh K."/>
            <person name="Arai H."/>
            <person name="Sanzen T."/>
            <person name="Kawaguchi Y."/>
            <person name="Hayashi H."/>
            <person name="Yokobori S."/>
            <person name="Yamagishi A."/>
            <person name="Oono Y."/>
            <person name="Narumi I."/>
        </authorList>
    </citation>
    <scope>NUCLEOTIDE SEQUENCE [LARGE SCALE GENOMIC DNA]</scope>
    <source>
        <strain evidence="2">TR0125</strain>
    </source>
</reference>
<organism evidence="1 2">
    <name type="scientific">Deinococcus aerius</name>
    <dbReference type="NCBI Taxonomy" id="200253"/>
    <lineage>
        <taxon>Bacteria</taxon>
        <taxon>Thermotogati</taxon>
        <taxon>Deinococcota</taxon>
        <taxon>Deinococci</taxon>
        <taxon>Deinococcales</taxon>
        <taxon>Deinococcaceae</taxon>
        <taxon>Deinococcus</taxon>
    </lineage>
</organism>
<gene>
    <name evidence="1" type="ORF">DAERI_040096</name>
</gene>
<sequence length="391" mass="42820">MLRNGELPVLDVPEGTDMAPSVRAAWGVGTWTLHDGGLTVGREGVAQAQALSETAPKGFVWGEAELTPLPRAREWHRPGWPRRARERLDAALSSAGLTRIGEVVPIHQHDLVAVLRAETDVGPVYLKASDTGREAAVTALLSRTLPELLPPLLWSDGETGLLVSASGGELLDGVAELEVWEQALERLAQFQKEADAPTLAALGCPTWPLAEMTGRVDAFLSDVDTLRAWGLEQDQTRTLTEARPTIRAAFRELAALGLPDLPAHGDAHPRNALHGPRGSVWFDWSESASRAHPFMDAGWFLAFTLHPARARLPIRVAFPDLETRLSRTYLNALGCPEGGGALLRSLPLALLHRAAVYDHQFRDWEGTVPGWRPEYTPYYLKQAVRELARLT</sequence>
<dbReference type="InterPro" id="IPR011009">
    <property type="entry name" value="Kinase-like_dom_sf"/>
</dbReference>
<evidence type="ECO:0000313" key="2">
    <source>
        <dbReference type="Proteomes" id="UP000236569"/>
    </source>
</evidence>
<accession>A0A2I9D3Z4</accession>
<dbReference type="Proteomes" id="UP000236569">
    <property type="component" value="Unassembled WGS sequence"/>
</dbReference>
<protein>
    <submittedName>
        <fullName evidence="1">Uncharacterized protein</fullName>
    </submittedName>
</protein>